<evidence type="ECO:0000313" key="12">
    <source>
        <dbReference type="Proteomes" id="UP000533269"/>
    </source>
</evidence>
<evidence type="ECO:0000256" key="7">
    <source>
        <dbReference type="ARBA" id="ARBA00052699"/>
    </source>
</evidence>
<dbReference type="PIRSF" id="PIRSF001434">
    <property type="entry name" value="CGS"/>
    <property type="match status" value="1"/>
</dbReference>
<evidence type="ECO:0000256" key="3">
    <source>
        <dbReference type="ARBA" id="ARBA00022898"/>
    </source>
</evidence>
<proteinExistence type="inferred from homology"/>
<dbReference type="Gene3D" id="3.90.1150.10">
    <property type="entry name" value="Aspartate Aminotransferase, domain 1"/>
    <property type="match status" value="1"/>
</dbReference>
<gene>
    <name evidence="11" type="ORF">FHR75_000739</name>
</gene>
<evidence type="ECO:0000256" key="8">
    <source>
        <dbReference type="PIRSR" id="PIRSR001434-2"/>
    </source>
</evidence>
<dbReference type="PANTHER" id="PTHR11808">
    <property type="entry name" value="TRANS-SULFURATION ENZYME FAMILY MEMBER"/>
    <property type="match status" value="1"/>
</dbReference>
<keyword evidence="11" id="KW-0808">Transferase</keyword>
<dbReference type="Proteomes" id="UP000533269">
    <property type="component" value="Unassembled WGS sequence"/>
</dbReference>
<dbReference type="GO" id="GO:0030170">
    <property type="term" value="F:pyridoxal phosphate binding"/>
    <property type="evidence" value="ECO:0007669"/>
    <property type="project" value="InterPro"/>
</dbReference>
<comment type="similarity">
    <text evidence="2 9">Belongs to the trans-sulfuration enzymes family.</text>
</comment>
<name>A0A7W4TKH3_KINRA</name>
<dbReference type="InterPro" id="IPR015422">
    <property type="entry name" value="PyrdxlP-dep_Trfase_small"/>
</dbReference>
<reference evidence="11 12" key="1">
    <citation type="submission" date="2020-08" db="EMBL/GenBank/DDBJ databases">
        <title>The Agave Microbiome: Exploring the role of microbial communities in plant adaptations to desert environments.</title>
        <authorList>
            <person name="Partida-Martinez L.P."/>
        </authorList>
    </citation>
    <scope>NUCLEOTIDE SEQUENCE [LARGE SCALE GENOMIC DNA]</scope>
    <source>
        <strain evidence="11 12">AS2.23</strain>
    </source>
</reference>
<organism evidence="11 12">
    <name type="scientific">Kineococcus radiotolerans</name>
    <dbReference type="NCBI Taxonomy" id="131568"/>
    <lineage>
        <taxon>Bacteria</taxon>
        <taxon>Bacillati</taxon>
        <taxon>Actinomycetota</taxon>
        <taxon>Actinomycetes</taxon>
        <taxon>Kineosporiales</taxon>
        <taxon>Kineosporiaceae</taxon>
        <taxon>Kineococcus</taxon>
    </lineage>
</organism>
<evidence type="ECO:0000256" key="1">
    <source>
        <dbReference type="ARBA" id="ARBA00001933"/>
    </source>
</evidence>
<evidence type="ECO:0000313" key="11">
    <source>
        <dbReference type="EMBL" id="MBB2899951.1"/>
    </source>
</evidence>
<comment type="caution">
    <text evidence="11">The sequence shown here is derived from an EMBL/GenBank/DDBJ whole genome shotgun (WGS) entry which is preliminary data.</text>
</comment>
<evidence type="ECO:0000256" key="2">
    <source>
        <dbReference type="ARBA" id="ARBA00009077"/>
    </source>
</evidence>
<dbReference type="FunFam" id="3.40.640.10:FF:000046">
    <property type="entry name" value="Cystathionine gamma-lyase"/>
    <property type="match status" value="1"/>
</dbReference>
<dbReference type="Pfam" id="PF01053">
    <property type="entry name" value="Cys_Met_Meta_PP"/>
    <property type="match status" value="1"/>
</dbReference>
<dbReference type="RefSeq" id="WP_183390406.1">
    <property type="nucleotide sequence ID" value="NZ_JACHVY010000001.1"/>
</dbReference>
<evidence type="ECO:0000256" key="5">
    <source>
        <dbReference type="ARBA" id="ARBA00047199"/>
    </source>
</evidence>
<dbReference type="GO" id="GO:0003962">
    <property type="term" value="F:cystathionine gamma-synthase activity"/>
    <property type="evidence" value="ECO:0007669"/>
    <property type="project" value="TreeGrafter"/>
</dbReference>
<dbReference type="GO" id="GO:0019346">
    <property type="term" value="P:transsulfuration"/>
    <property type="evidence" value="ECO:0007669"/>
    <property type="project" value="InterPro"/>
</dbReference>
<accession>A0A7W4TKH3</accession>
<reference evidence="11 12" key="2">
    <citation type="submission" date="2020-08" db="EMBL/GenBank/DDBJ databases">
        <authorList>
            <person name="Partida-Martinez L."/>
            <person name="Huntemann M."/>
            <person name="Clum A."/>
            <person name="Wang J."/>
            <person name="Palaniappan K."/>
            <person name="Ritter S."/>
            <person name="Chen I.-M."/>
            <person name="Stamatis D."/>
            <person name="Reddy T."/>
            <person name="O'Malley R."/>
            <person name="Daum C."/>
            <person name="Shapiro N."/>
            <person name="Ivanova N."/>
            <person name="Kyrpides N."/>
            <person name="Woyke T."/>
        </authorList>
    </citation>
    <scope>NUCLEOTIDE SEQUENCE [LARGE SCALE GENOMIC DNA]</scope>
    <source>
        <strain evidence="11 12">AS2.23</strain>
    </source>
</reference>
<dbReference type="InterPro" id="IPR015421">
    <property type="entry name" value="PyrdxlP-dep_Trfase_major"/>
</dbReference>
<comment type="catalytic activity">
    <reaction evidence="7">
        <text>L-methionine + H2O = methanethiol + 2-oxobutanoate + NH4(+)</text>
        <dbReference type="Rhea" id="RHEA:23800"/>
        <dbReference type="ChEBI" id="CHEBI:15377"/>
        <dbReference type="ChEBI" id="CHEBI:16007"/>
        <dbReference type="ChEBI" id="CHEBI:16763"/>
        <dbReference type="ChEBI" id="CHEBI:28938"/>
        <dbReference type="ChEBI" id="CHEBI:57844"/>
        <dbReference type="EC" id="4.4.1.11"/>
    </reaction>
    <physiologicalReaction direction="left-to-right" evidence="7">
        <dbReference type="Rhea" id="RHEA:23801"/>
    </physiologicalReaction>
</comment>
<evidence type="ECO:0000256" key="10">
    <source>
        <dbReference type="SAM" id="MobiDB-lite"/>
    </source>
</evidence>
<dbReference type="GO" id="GO:0004123">
    <property type="term" value="F:cystathionine gamma-lyase activity"/>
    <property type="evidence" value="ECO:0007669"/>
    <property type="project" value="TreeGrafter"/>
</dbReference>
<protein>
    <recommendedName>
        <fullName evidence="4">homocysteine desulfhydrase</fullName>
        <ecNumber evidence="4">4.4.1.2</ecNumber>
    </recommendedName>
    <alternativeName>
        <fullName evidence="5">Homocysteine desulfhydrase</fullName>
    </alternativeName>
</protein>
<dbReference type="SUPFAM" id="SSF53383">
    <property type="entry name" value="PLP-dependent transferases"/>
    <property type="match status" value="1"/>
</dbReference>
<evidence type="ECO:0000256" key="4">
    <source>
        <dbReference type="ARBA" id="ARBA00047175"/>
    </source>
</evidence>
<evidence type="ECO:0000256" key="6">
    <source>
        <dbReference type="ARBA" id="ARBA00048780"/>
    </source>
</evidence>
<dbReference type="InterPro" id="IPR000277">
    <property type="entry name" value="Cys/Met-Metab_PyrdxlP-dep_enz"/>
</dbReference>
<dbReference type="PANTHER" id="PTHR11808:SF15">
    <property type="entry name" value="CYSTATHIONINE GAMMA-LYASE"/>
    <property type="match status" value="1"/>
</dbReference>
<dbReference type="EC" id="4.4.1.2" evidence="4"/>
<dbReference type="AlphaFoldDB" id="A0A7W4TKH3"/>
<dbReference type="GO" id="GO:0005737">
    <property type="term" value="C:cytoplasm"/>
    <property type="evidence" value="ECO:0007669"/>
    <property type="project" value="TreeGrafter"/>
</dbReference>
<dbReference type="InterPro" id="IPR015424">
    <property type="entry name" value="PyrdxlP-dep_Trfase"/>
</dbReference>
<evidence type="ECO:0000256" key="9">
    <source>
        <dbReference type="RuleBase" id="RU362118"/>
    </source>
</evidence>
<dbReference type="GO" id="GO:0019343">
    <property type="term" value="P:cysteine biosynthetic process via cystathionine"/>
    <property type="evidence" value="ECO:0007669"/>
    <property type="project" value="TreeGrafter"/>
</dbReference>
<dbReference type="EMBL" id="JACHVY010000001">
    <property type="protein sequence ID" value="MBB2899951.1"/>
    <property type="molecule type" value="Genomic_DNA"/>
</dbReference>
<comment type="catalytic activity">
    <reaction evidence="6">
        <text>L-homocysteine + H2O = 2-oxobutanoate + hydrogen sulfide + NH4(+) + H(+)</text>
        <dbReference type="Rhea" id="RHEA:14501"/>
        <dbReference type="ChEBI" id="CHEBI:15377"/>
        <dbReference type="ChEBI" id="CHEBI:15378"/>
        <dbReference type="ChEBI" id="CHEBI:16763"/>
        <dbReference type="ChEBI" id="CHEBI:28938"/>
        <dbReference type="ChEBI" id="CHEBI:29919"/>
        <dbReference type="ChEBI" id="CHEBI:58199"/>
        <dbReference type="EC" id="4.4.1.2"/>
    </reaction>
    <physiologicalReaction direction="left-to-right" evidence="6">
        <dbReference type="Rhea" id="RHEA:14502"/>
    </physiologicalReaction>
</comment>
<comment type="cofactor">
    <cofactor evidence="1 9">
        <name>pyridoxal 5'-phosphate</name>
        <dbReference type="ChEBI" id="CHEBI:597326"/>
    </cofactor>
</comment>
<dbReference type="GO" id="GO:0018826">
    <property type="term" value="F:methionine gamma-lyase activity"/>
    <property type="evidence" value="ECO:0007669"/>
    <property type="project" value="UniProtKB-EC"/>
</dbReference>
<dbReference type="Gene3D" id="3.40.640.10">
    <property type="entry name" value="Type I PLP-dependent aspartate aminotransferase-like (Major domain)"/>
    <property type="match status" value="1"/>
</dbReference>
<keyword evidence="3 8" id="KW-0663">Pyridoxal phosphate</keyword>
<feature type="modified residue" description="N6-(pyridoxal phosphate)lysine" evidence="8">
    <location>
        <position position="214"/>
    </location>
</feature>
<feature type="region of interest" description="Disordered" evidence="10">
    <location>
        <begin position="1"/>
        <end position="21"/>
    </location>
</feature>
<dbReference type="GO" id="GO:0047982">
    <property type="term" value="F:homocysteine desulfhydrase activity"/>
    <property type="evidence" value="ECO:0007669"/>
    <property type="project" value="UniProtKB-EC"/>
</dbReference>
<sequence>MPENLPADVSENTPQNAPLSPATLAVVSGRPPRGLDSELNTPVSLSATFVGGGSLGAAELGYGRFANPTWAALETAIGDLEGGRALAFASGMAAVAAALHLVPAEGTVLVPHGAYNGTHSLTGLLSTQGRLAVQPVDITDLDAVRTALGALGGPVLLWLESPTNPLLEVADIAALAALGHEHGATVVVDNTFATPLLQRPLELGADVVVHSVTKFLSGHSDVVLGAAVARDEAVLTALKAHRTFHGAIPGPMEAFLALRGIRTLPLRLERSQASAADLARRLLAHPAVTRVRHPSLPDDPGHALAATQMAGFGALVSIEVVGGAAGADAVVDAVRLWVPATSLGGVESLVERRRRHGNEPVVVPEDLLRLSVGVEDVEDLWRDLARALDRALALAPGSGGGAAGTA</sequence>